<accession>A0ABN8DPK8</accession>
<dbReference type="Proteomes" id="UP000838672">
    <property type="component" value="Unassembled WGS sequence"/>
</dbReference>
<keyword evidence="3 8" id="KW-0560">Oxidoreductase</keyword>
<name>A0ABN8DPK8_9VIBR</name>
<dbReference type="Gene3D" id="2.40.30.10">
    <property type="entry name" value="Translation factors"/>
    <property type="match status" value="1"/>
</dbReference>
<dbReference type="InterPro" id="IPR017927">
    <property type="entry name" value="FAD-bd_FR_type"/>
</dbReference>
<comment type="similarity">
    <text evidence="6">Belongs to the Fre/LuxG FAD/NAD(P) flavoprotein oxidoreductase family.</text>
</comment>
<protein>
    <submittedName>
        <fullName evidence="8">NAD(P)H-flavin reductase</fullName>
        <ecNumber evidence="8">1.5.1.-</ecNumber>
    </submittedName>
</protein>
<comment type="cofactor">
    <cofactor evidence="5">
        <name>[2Fe-2S] cluster</name>
        <dbReference type="ChEBI" id="CHEBI:190135"/>
    </cofactor>
</comment>
<dbReference type="InterPro" id="IPR001433">
    <property type="entry name" value="OxRdtase_FAD/NAD-bd"/>
</dbReference>
<evidence type="ECO:0000259" key="7">
    <source>
        <dbReference type="PROSITE" id="PS51384"/>
    </source>
</evidence>
<evidence type="ECO:0000256" key="2">
    <source>
        <dbReference type="ARBA" id="ARBA00022827"/>
    </source>
</evidence>
<dbReference type="InterPro" id="IPR050415">
    <property type="entry name" value="MRET"/>
</dbReference>
<evidence type="ECO:0000313" key="9">
    <source>
        <dbReference type="Proteomes" id="UP000838672"/>
    </source>
</evidence>
<dbReference type="Pfam" id="PF00175">
    <property type="entry name" value="NAD_binding_1"/>
    <property type="match status" value="1"/>
</dbReference>
<dbReference type="InterPro" id="IPR017938">
    <property type="entry name" value="Riboflavin_synthase-like_b-brl"/>
</dbReference>
<dbReference type="SUPFAM" id="SSF63380">
    <property type="entry name" value="Riboflavin synthase domain-like"/>
    <property type="match status" value="1"/>
</dbReference>
<dbReference type="InterPro" id="IPR039261">
    <property type="entry name" value="FNR_nucleotide-bd"/>
</dbReference>
<keyword evidence="1" id="KW-0285">Flavoprotein</keyword>
<sequence length="236" mass="26443">MTIECQVKAIESVAAHTYQITLSPLAPVPFLAGQYAMAVMGEKDKRPFSIASAPANADVIELHIGAAQENAYALDVVRAMETALASQETVMLDLPHGEAWLREDQDKPILLIAGGTGFSYVYSILQRQLARQSEQPVYLYWGCRDQSQLYYHDQLQALAEQYPQLHYRPVVEHVEGDWQGRQGMVLDAVMHDFDAMGDLDIYIAGRFEMAATARDWFSSEKGAERGRMFADAYAFI</sequence>
<dbReference type="SUPFAM" id="SSF52343">
    <property type="entry name" value="Ferredoxin reductase-like, C-terminal NADP-linked domain"/>
    <property type="match status" value="1"/>
</dbReference>
<dbReference type="PANTHER" id="PTHR47354">
    <property type="entry name" value="NADH OXIDOREDUCTASE HCR"/>
    <property type="match status" value="1"/>
</dbReference>
<evidence type="ECO:0000256" key="1">
    <source>
        <dbReference type="ARBA" id="ARBA00022630"/>
    </source>
</evidence>
<dbReference type="PRINTS" id="PR00410">
    <property type="entry name" value="PHEHYDRXLASE"/>
</dbReference>
<comment type="caution">
    <text evidence="8">The sequence shown here is derived from an EMBL/GenBank/DDBJ whole genome shotgun (WGS) entry which is preliminary data.</text>
</comment>
<dbReference type="GO" id="GO:0016491">
    <property type="term" value="F:oxidoreductase activity"/>
    <property type="evidence" value="ECO:0007669"/>
    <property type="project" value="UniProtKB-KW"/>
</dbReference>
<evidence type="ECO:0000313" key="8">
    <source>
        <dbReference type="EMBL" id="CAH0532248.1"/>
    </source>
</evidence>
<dbReference type="PROSITE" id="PS51384">
    <property type="entry name" value="FAD_FR"/>
    <property type="match status" value="1"/>
</dbReference>
<evidence type="ECO:0000256" key="5">
    <source>
        <dbReference type="ARBA" id="ARBA00034078"/>
    </source>
</evidence>
<dbReference type="CDD" id="cd06189">
    <property type="entry name" value="flavin_oxioreductase"/>
    <property type="match status" value="1"/>
</dbReference>
<keyword evidence="4" id="KW-0455">Luminescence</keyword>
<dbReference type="NCBIfam" id="NF005963">
    <property type="entry name" value="PRK08051.1"/>
    <property type="match status" value="1"/>
</dbReference>
<keyword evidence="9" id="KW-1185">Reference proteome</keyword>
<feature type="domain" description="FAD-binding FR-type" evidence="7">
    <location>
        <begin position="1"/>
        <end position="102"/>
    </location>
</feature>
<organism evidence="8 9">
    <name type="scientific">Vibrio stylophorae</name>
    <dbReference type="NCBI Taxonomy" id="659351"/>
    <lineage>
        <taxon>Bacteria</taxon>
        <taxon>Pseudomonadati</taxon>
        <taxon>Pseudomonadota</taxon>
        <taxon>Gammaproteobacteria</taxon>
        <taxon>Vibrionales</taxon>
        <taxon>Vibrionaceae</taxon>
        <taxon>Vibrio</taxon>
    </lineage>
</organism>
<evidence type="ECO:0000256" key="3">
    <source>
        <dbReference type="ARBA" id="ARBA00023002"/>
    </source>
</evidence>
<keyword evidence="2" id="KW-0274">FAD</keyword>
<dbReference type="PANTHER" id="PTHR47354:SF7">
    <property type="entry name" value="NAD(P)H-FLAVIN REDUCTASE"/>
    <property type="match status" value="1"/>
</dbReference>
<dbReference type="EMBL" id="CAKLDI010000001">
    <property type="protein sequence ID" value="CAH0532248.1"/>
    <property type="molecule type" value="Genomic_DNA"/>
</dbReference>
<reference evidence="8" key="1">
    <citation type="submission" date="2021-11" db="EMBL/GenBank/DDBJ databases">
        <authorList>
            <person name="Rodrigo-Torres L."/>
            <person name="Arahal R. D."/>
            <person name="Lucena T."/>
        </authorList>
    </citation>
    <scope>NUCLEOTIDE SEQUENCE</scope>
    <source>
        <strain evidence="8">CECT 7929</strain>
    </source>
</reference>
<dbReference type="EC" id="1.5.1.-" evidence="8"/>
<evidence type="ECO:0000256" key="4">
    <source>
        <dbReference type="ARBA" id="ARBA00023223"/>
    </source>
</evidence>
<proteinExistence type="inferred from homology"/>
<dbReference type="Gene3D" id="3.40.50.80">
    <property type="entry name" value="Nucleotide-binding domain of ferredoxin-NADP reductase (FNR) module"/>
    <property type="match status" value="1"/>
</dbReference>
<gene>
    <name evidence="8" type="primary">fre</name>
    <name evidence="8" type="ORF">VST7929_00059</name>
</gene>
<dbReference type="PRINTS" id="PR00371">
    <property type="entry name" value="FPNCR"/>
</dbReference>
<dbReference type="RefSeq" id="WP_237464042.1">
    <property type="nucleotide sequence ID" value="NZ_CAKLDI010000001.1"/>
</dbReference>
<evidence type="ECO:0000256" key="6">
    <source>
        <dbReference type="ARBA" id="ARBA00038177"/>
    </source>
</evidence>
<dbReference type="InterPro" id="IPR001709">
    <property type="entry name" value="Flavoprot_Pyr_Nucl_cyt_Rdtase"/>
</dbReference>